<dbReference type="Proteomes" id="UP000054564">
    <property type="component" value="Unassembled WGS sequence"/>
</dbReference>
<dbReference type="AlphaFoldDB" id="A0A0L0VW69"/>
<evidence type="ECO:0000313" key="1">
    <source>
        <dbReference type="EMBL" id="KNF03447.1"/>
    </source>
</evidence>
<gene>
    <name evidence="1" type="ORF">PSTG_03387</name>
</gene>
<dbReference type="STRING" id="1165861.A0A0L0VW69"/>
<dbReference type="EMBL" id="AJIL01000017">
    <property type="protein sequence ID" value="KNF03447.1"/>
    <property type="molecule type" value="Genomic_DNA"/>
</dbReference>
<name>A0A0L0VW69_9BASI</name>
<accession>A0A0L0VW69</accession>
<sequence>MSSRQELQTQVNSDPLTLEERSARLHSDKYQQRFLEFSNRVAAPLAEKYLVIVEELFERLQIAPRSIGSNMLSSFATGRYTLPWNEIIGEFQIRDDKSTQDKMIQLGFLRRYPEYFDNEEISQQLRISTLEVPFDEGLDILKSATEPDILSLDVIRRGYHSEYIGHDQIVTPILKTLNQHAANWRQTDYPGPCTFLIGPTLCGKTRLMMEMGKDVCVVHICLRSPHSIGEPKRSPLATEMLKTLRFADLEEYYVRLTTAILSVTLNFFESASTTKDRKEILQEWYTHHTSTDTNFYSDVQLELEKNRARRGNAVPELARTAQRLRSTPVLKRYSLKVLLAIDEAKALLDSLESQTNFSGEQTERLPRFHFFRRALRNVPDACGLFAILADTNISALNLDRDIIGINSSTKIEEDHTSRSFGIRARPHKVYPPIYEIRTMDRMVPDNPPKTWDDLLSPERLSKYGIPFYGVYLKLAIEDGLETNPATTVHAMARFALNKLLCPEIAGPIKITESRALALLGPTIGVPLHGQARQNAILMASHAAHCSFIDASHDCQYTFYPSQPIYALAANDYLQKNENVLISCIDSLTTVLSDGPIDKEVVGQIASRIIVLCATNKTAADMKTAKETLAESVRVASTSAAVIQTAEETPVDSVLADSISFPDPVPVSKFLETLTGLSPADLPLDSIDVENKRRLFNQGVMFWNHFMNTPFKPTTESLLECLQRGLALQCGSDQEAFDQVLPIYLKDETEAELDESNVTFCGIRVSNQQNDYEFESSQQSMNPETAQFNLKDHKNPYLALYFALQDTPPDKGNVQSGDNYRLPSHGPEDPRQASLVFYGLDSFQFISLGLRNALKRLIDLRTDLVSRHEDGTIGQEYVKDFLVAR</sequence>
<comment type="caution">
    <text evidence="1">The sequence shown here is derived from an EMBL/GenBank/DDBJ whole genome shotgun (WGS) entry which is preliminary data.</text>
</comment>
<dbReference type="PANTHER" id="PTHR33266:SF1">
    <property type="entry name" value="F-BOX DOMAIN-CONTAINING PROTEIN"/>
    <property type="match status" value="1"/>
</dbReference>
<dbReference type="PANTHER" id="PTHR33266">
    <property type="entry name" value="CHROMOSOME 15, WHOLE GENOME SHOTGUN SEQUENCE"/>
    <property type="match status" value="1"/>
</dbReference>
<keyword evidence="2" id="KW-1185">Reference proteome</keyword>
<evidence type="ECO:0000313" key="2">
    <source>
        <dbReference type="Proteomes" id="UP000054564"/>
    </source>
</evidence>
<organism evidence="1 2">
    <name type="scientific">Puccinia striiformis f. sp. tritici PST-78</name>
    <dbReference type="NCBI Taxonomy" id="1165861"/>
    <lineage>
        <taxon>Eukaryota</taxon>
        <taxon>Fungi</taxon>
        <taxon>Dikarya</taxon>
        <taxon>Basidiomycota</taxon>
        <taxon>Pucciniomycotina</taxon>
        <taxon>Pucciniomycetes</taxon>
        <taxon>Pucciniales</taxon>
        <taxon>Pucciniaceae</taxon>
        <taxon>Puccinia</taxon>
    </lineage>
</organism>
<protein>
    <submittedName>
        <fullName evidence="1">Uncharacterized protein</fullName>
    </submittedName>
</protein>
<dbReference type="OrthoDB" id="2496194at2759"/>
<proteinExistence type="predicted"/>
<reference evidence="2" key="1">
    <citation type="submission" date="2014-03" db="EMBL/GenBank/DDBJ databases">
        <title>The Genome Sequence of Puccinia striiformis f. sp. tritici PST-78.</title>
        <authorList>
            <consortium name="The Broad Institute Genome Sequencing Platform"/>
            <person name="Cuomo C."/>
            <person name="Hulbert S."/>
            <person name="Chen X."/>
            <person name="Walker B."/>
            <person name="Young S.K."/>
            <person name="Zeng Q."/>
            <person name="Gargeya S."/>
            <person name="Fitzgerald M."/>
            <person name="Haas B."/>
            <person name="Abouelleil A."/>
            <person name="Alvarado L."/>
            <person name="Arachchi H.M."/>
            <person name="Berlin A.M."/>
            <person name="Chapman S.B."/>
            <person name="Goldberg J."/>
            <person name="Griggs A."/>
            <person name="Gujja S."/>
            <person name="Hansen M."/>
            <person name="Howarth C."/>
            <person name="Imamovic A."/>
            <person name="Larimer J."/>
            <person name="McCowan C."/>
            <person name="Montmayeur A."/>
            <person name="Murphy C."/>
            <person name="Neiman D."/>
            <person name="Pearson M."/>
            <person name="Priest M."/>
            <person name="Roberts A."/>
            <person name="Saif S."/>
            <person name="Shea T."/>
            <person name="Sisk P."/>
            <person name="Sykes S."/>
            <person name="Wortman J."/>
            <person name="Nusbaum C."/>
            <person name="Birren B."/>
        </authorList>
    </citation>
    <scope>NUCLEOTIDE SEQUENCE [LARGE SCALE GENOMIC DNA]</scope>
    <source>
        <strain evidence="2">race PST-78</strain>
    </source>
</reference>